<protein>
    <submittedName>
        <fullName evidence="4">Mammalian cell entry protein</fullName>
    </submittedName>
</protein>
<dbReference type="InterPro" id="IPR003399">
    <property type="entry name" value="Mce/MlaD"/>
</dbReference>
<evidence type="ECO:0000313" key="5">
    <source>
        <dbReference type="Proteomes" id="UP000193484"/>
    </source>
</evidence>
<dbReference type="RefSeq" id="WP_085095553.1">
    <property type="nucleotide sequence ID" value="NZ_AP022603.1"/>
</dbReference>
<proteinExistence type="predicted"/>
<evidence type="ECO:0000259" key="2">
    <source>
        <dbReference type="Pfam" id="PF02470"/>
    </source>
</evidence>
<dbReference type="PANTHER" id="PTHR33371:SF15">
    <property type="entry name" value="LIPOPROTEIN LPRN"/>
    <property type="match status" value="1"/>
</dbReference>
<comment type="caution">
    <text evidence="4">The sequence shown here is derived from an EMBL/GenBank/DDBJ whole genome shotgun (WGS) entry which is preliminary data.</text>
</comment>
<dbReference type="InterPro" id="IPR024516">
    <property type="entry name" value="Mce_C"/>
</dbReference>
<gene>
    <name evidence="4" type="ORF">AWC04_09830</name>
</gene>
<dbReference type="STRING" id="1793.AWC04_09830"/>
<dbReference type="EMBL" id="LQOJ01000036">
    <property type="protein sequence ID" value="ORV03628.1"/>
    <property type="molecule type" value="Genomic_DNA"/>
</dbReference>
<dbReference type="Pfam" id="PF02470">
    <property type="entry name" value="MlaD"/>
    <property type="match status" value="1"/>
</dbReference>
<dbReference type="AlphaFoldDB" id="A0A1X1RED7"/>
<evidence type="ECO:0000259" key="3">
    <source>
        <dbReference type="Pfam" id="PF11887"/>
    </source>
</evidence>
<dbReference type="Pfam" id="PF11887">
    <property type="entry name" value="Mce4_CUP1"/>
    <property type="match status" value="1"/>
</dbReference>
<reference evidence="4 5" key="1">
    <citation type="submission" date="2016-01" db="EMBL/GenBank/DDBJ databases">
        <title>The new phylogeny of the genus Mycobacterium.</title>
        <authorList>
            <person name="Tarcisio F."/>
            <person name="Conor M."/>
            <person name="Antonella G."/>
            <person name="Elisabetta G."/>
            <person name="Giulia F.S."/>
            <person name="Sara T."/>
            <person name="Anna F."/>
            <person name="Clotilde B."/>
            <person name="Roberto B."/>
            <person name="Veronica D.S."/>
            <person name="Fabio R."/>
            <person name="Monica P."/>
            <person name="Olivier J."/>
            <person name="Enrico T."/>
            <person name="Nicola S."/>
        </authorList>
    </citation>
    <scope>NUCLEOTIDE SEQUENCE [LARGE SCALE GENOMIC DNA]</scope>
    <source>
        <strain evidence="4 5">DSM 44179</strain>
    </source>
</reference>
<evidence type="ECO:0000256" key="1">
    <source>
        <dbReference type="SAM" id="MobiDB-lite"/>
    </source>
</evidence>
<keyword evidence="5" id="KW-1185">Reference proteome</keyword>
<feature type="compositionally biased region" description="Pro residues" evidence="1">
    <location>
        <begin position="444"/>
        <end position="455"/>
    </location>
</feature>
<dbReference type="GO" id="GO:0005576">
    <property type="term" value="C:extracellular region"/>
    <property type="evidence" value="ECO:0007669"/>
    <property type="project" value="TreeGrafter"/>
</dbReference>
<evidence type="ECO:0000313" key="4">
    <source>
        <dbReference type="EMBL" id="ORV03628.1"/>
    </source>
</evidence>
<name>A0A1X1RED7_MYCFA</name>
<dbReference type="Proteomes" id="UP000193484">
    <property type="component" value="Unassembled WGS sequence"/>
</dbReference>
<sequence length="455" mass="46539">MARRAVAGRRNRVAIAALVAGVCVSTAGCGGIESMPLPRPGMTSGGGYLINATFDNALNLPAYAKVRVNGADIGSLESMRAENYEAITTLRIDDGVELPKGTTAELRSATPLGDVFVALHPPTDPAPGTPLLKDGDAIERKDTASAATVESILSSAALLVNGGAIQNMTNIVNGFGRATGDKGEALGNLISQTNQTLGKLNARSGQIKQAMGQTEALALAIEGKNTEITDVLREAGPATAVLRDNTSQIMDLVVLTGATTRELEKFPSIGGTDTSGRSMVADLSTIAGAWNDVATAPGTDLYGLNRLMAPVIKSTPSNALSVRTSIDRLILGHIPDIGFPGDLGYHGPKWNNFQQLVGAFKYTLWRLQERIVGKGPDVPQVPVIPSPTEPDVLIPAPQGPPPGPAPAPPADAVGPVNGVAPAPGVEAPAPGQTVVAPAHGVAPAPGPGPAPEAGQ</sequence>
<dbReference type="OrthoDB" id="4368973at2"/>
<feature type="domain" description="Mce/MlaD" evidence="2">
    <location>
        <begin position="47"/>
        <end position="122"/>
    </location>
</feature>
<feature type="compositionally biased region" description="Low complexity" evidence="1">
    <location>
        <begin position="410"/>
        <end position="443"/>
    </location>
</feature>
<accession>A0A1X1RED7</accession>
<dbReference type="InterPro" id="IPR052336">
    <property type="entry name" value="MlaD_Phospholipid_Transporter"/>
</dbReference>
<dbReference type="PANTHER" id="PTHR33371">
    <property type="entry name" value="INTERMEMBRANE PHOSPHOLIPID TRANSPORT SYSTEM BINDING PROTEIN MLAD-RELATED"/>
    <property type="match status" value="1"/>
</dbReference>
<organism evidence="4 5">
    <name type="scientific">Mycolicibacterium fallax</name>
    <name type="common">Mycobacterium fallax</name>
    <dbReference type="NCBI Taxonomy" id="1793"/>
    <lineage>
        <taxon>Bacteria</taxon>
        <taxon>Bacillati</taxon>
        <taxon>Actinomycetota</taxon>
        <taxon>Actinomycetes</taxon>
        <taxon>Mycobacteriales</taxon>
        <taxon>Mycobacteriaceae</taxon>
        <taxon>Mycolicibacterium</taxon>
    </lineage>
</organism>
<feature type="compositionally biased region" description="Pro residues" evidence="1">
    <location>
        <begin position="397"/>
        <end position="409"/>
    </location>
</feature>
<feature type="region of interest" description="Disordered" evidence="1">
    <location>
        <begin position="386"/>
        <end position="455"/>
    </location>
</feature>
<feature type="domain" description="Mammalian cell entry C-terminal" evidence="3">
    <location>
        <begin position="132"/>
        <end position="265"/>
    </location>
</feature>
<dbReference type="PROSITE" id="PS51257">
    <property type="entry name" value="PROKAR_LIPOPROTEIN"/>
    <property type="match status" value="1"/>
</dbReference>